<organism evidence="1">
    <name type="scientific">Halomonas sp. RT37</name>
    <dbReference type="NCBI Taxonomy" id="2950872"/>
    <lineage>
        <taxon>Bacteria</taxon>
        <taxon>Pseudomonadati</taxon>
        <taxon>Pseudomonadota</taxon>
        <taxon>Gammaproteobacteria</taxon>
        <taxon>Oceanospirillales</taxon>
        <taxon>Halomonadaceae</taxon>
        <taxon>Halomonas</taxon>
    </lineage>
</organism>
<sequence>MAQLAFKQIKLPNEQAPDIPQNFSLPVAEILGFTYDVGSTAGYIHYRYIDDSAKQLYAFVVRRADSKASMVGEELMGSFYFGREGIPYLVFRTR</sequence>
<dbReference type="AlphaFoldDB" id="A0AAU7KCR5"/>
<protein>
    <recommendedName>
        <fullName evidence="2">KTSC domain-containing protein</fullName>
    </recommendedName>
</protein>
<proteinExistence type="predicted"/>
<gene>
    <name evidence="1" type="ORF">NFG58_11270</name>
</gene>
<name>A0AAU7KCR5_9GAMM</name>
<dbReference type="RefSeq" id="WP_222561336.1">
    <property type="nucleotide sequence ID" value="NZ_CP098827.1"/>
</dbReference>
<accession>A0AAU7KCR5</accession>
<reference evidence="1" key="1">
    <citation type="submission" date="2022-06" db="EMBL/GenBank/DDBJ databases">
        <title>A novel DMS-producing enzyme.</title>
        <authorList>
            <person name="Zhang Y."/>
        </authorList>
    </citation>
    <scope>NUCLEOTIDE SEQUENCE</scope>
    <source>
        <strain evidence="1">RT37</strain>
    </source>
</reference>
<dbReference type="EMBL" id="CP098827">
    <property type="protein sequence ID" value="XBO69217.1"/>
    <property type="molecule type" value="Genomic_DNA"/>
</dbReference>
<evidence type="ECO:0008006" key="2">
    <source>
        <dbReference type="Google" id="ProtNLM"/>
    </source>
</evidence>
<evidence type="ECO:0000313" key="1">
    <source>
        <dbReference type="EMBL" id="XBO69217.1"/>
    </source>
</evidence>